<evidence type="ECO:0000256" key="1">
    <source>
        <dbReference type="SAM" id="MobiDB-lite"/>
    </source>
</evidence>
<dbReference type="AlphaFoldDB" id="C6HT46"/>
<name>C6HT46_AJECH</name>
<dbReference type="HOGENOM" id="CLU_1824748_0_0_1"/>
<dbReference type="Proteomes" id="UP000002624">
    <property type="component" value="Unassembled WGS sequence"/>
</dbReference>
<proteinExistence type="predicted"/>
<organism evidence="2 3">
    <name type="scientific">Ajellomyces capsulatus (strain H143)</name>
    <name type="common">Darling's disease fungus</name>
    <name type="synonym">Histoplasma capsulatum</name>
    <dbReference type="NCBI Taxonomy" id="544712"/>
    <lineage>
        <taxon>Eukaryota</taxon>
        <taxon>Fungi</taxon>
        <taxon>Dikarya</taxon>
        <taxon>Ascomycota</taxon>
        <taxon>Pezizomycotina</taxon>
        <taxon>Eurotiomycetes</taxon>
        <taxon>Eurotiomycetidae</taxon>
        <taxon>Onygenales</taxon>
        <taxon>Ajellomycetaceae</taxon>
        <taxon>Histoplasma</taxon>
    </lineage>
</organism>
<sequence length="141" mass="15386">MDPAEGRSEGPQPPMVRSTSPRSRGTQRDFCMDVNMCIPAASAKDKDMTLFHHSSITVPSQSHSRTPFPFWVFVSLVAGGKAPLILGPSISTSWTETPSSKNWTKKSVCNRRPFAFRSGIPPPLAAPSNRNAVEAETQSEE</sequence>
<evidence type="ECO:0000313" key="2">
    <source>
        <dbReference type="EMBL" id="EER36493.1"/>
    </source>
</evidence>
<feature type="region of interest" description="Disordered" evidence="1">
    <location>
        <begin position="117"/>
        <end position="141"/>
    </location>
</feature>
<evidence type="ECO:0000313" key="3">
    <source>
        <dbReference type="Proteomes" id="UP000002624"/>
    </source>
</evidence>
<feature type="region of interest" description="Disordered" evidence="1">
    <location>
        <begin position="1"/>
        <end position="27"/>
    </location>
</feature>
<dbReference type="VEuPathDB" id="FungiDB:HCDG_09377"/>
<dbReference type="EMBL" id="GG692440">
    <property type="protein sequence ID" value="EER36493.1"/>
    <property type="molecule type" value="Genomic_DNA"/>
</dbReference>
<gene>
    <name evidence="2" type="ORF">HCDG_09377</name>
</gene>
<reference evidence="3" key="1">
    <citation type="submission" date="2009-05" db="EMBL/GenBank/DDBJ databases">
        <title>The genome sequence of Ajellomyces capsulatus strain H143.</title>
        <authorList>
            <person name="Champion M."/>
            <person name="Cuomo C.A."/>
            <person name="Ma L.-J."/>
            <person name="Henn M.R."/>
            <person name="Sil A."/>
            <person name="Goldman B."/>
            <person name="Young S.K."/>
            <person name="Kodira C.D."/>
            <person name="Zeng Q."/>
            <person name="Koehrsen M."/>
            <person name="Alvarado L."/>
            <person name="Berlin A.M."/>
            <person name="Borenstein D."/>
            <person name="Chen Z."/>
            <person name="Engels R."/>
            <person name="Freedman E."/>
            <person name="Gellesch M."/>
            <person name="Goldberg J."/>
            <person name="Griggs A."/>
            <person name="Gujja S."/>
            <person name="Heiman D.I."/>
            <person name="Hepburn T.A."/>
            <person name="Howarth C."/>
            <person name="Jen D."/>
            <person name="Larson L."/>
            <person name="Lewis B."/>
            <person name="Mehta T."/>
            <person name="Park D."/>
            <person name="Pearson M."/>
            <person name="Roberts A."/>
            <person name="Saif S."/>
            <person name="Shea T.D."/>
            <person name="Shenoy N."/>
            <person name="Sisk P."/>
            <person name="Stolte C."/>
            <person name="Sykes S."/>
            <person name="Walk T."/>
            <person name="White J."/>
            <person name="Yandava C."/>
            <person name="Klein B."/>
            <person name="McEwen J.G."/>
            <person name="Puccia R."/>
            <person name="Goldman G.H."/>
            <person name="Felipe M.S."/>
            <person name="Nino-Vega G."/>
            <person name="San-Blas G."/>
            <person name="Taylor J.W."/>
            <person name="Mendoza L."/>
            <person name="Galagan J.E."/>
            <person name="Nusbaum C."/>
            <person name="Birren B.W."/>
        </authorList>
    </citation>
    <scope>NUCLEOTIDE SEQUENCE [LARGE SCALE GENOMIC DNA]</scope>
    <source>
        <strain evidence="3">H143</strain>
    </source>
</reference>
<protein>
    <submittedName>
        <fullName evidence="2">Uncharacterized protein</fullName>
    </submittedName>
</protein>
<accession>C6HT46</accession>